<evidence type="ECO:0000313" key="1">
    <source>
        <dbReference type="EMBL" id="GFO37021.1"/>
    </source>
</evidence>
<reference evidence="1 2" key="1">
    <citation type="journal article" date="2021" name="Elife">
        <title>Chloroplast acquisition without the gene transfer in kleptoplastic sea slugs, Plakobranchus ocellatus.</title>
        <authorList>
            <person name="Maeda T."/>
            <person name="Takahashi S."/>
            <person name="Yoshida T."/>
            <person name="Shimamura S."/>
            <person name="Takaki Y."/>
            <person name="Nagai Y."/>
            <person name="Toyoda A."/>
            <person name="Suzuki Y."/>
            <person name="Arimoto A."/>
            <person name="Ishii H."/>
            <person name="Satoh N."/>
            <person name="Nishiyama T."/>
            <person name="Hasebe M."/>
            <person name="Maruyama T."/>
            <person name="Minagawa J."/>
            <person name="Obokata J."/>
            <person name="Shigenobu S."/>
        </authorList>
    </citation>
    <scope>NUCLEOTIDE SEQUENCE [LARGE SCALE GENOMIC DNA]</scope>
</reference>
<accession>A0AAV4CZ59</accession>
<protein>
    <submittedName>
        <fullName evidence="1">Uncharacterized protein</fullName>
    </submittedName>
</protein>
<sequence length="74" mass="8095">MEKHWNEIKTTKKIGETKVHSLDQPAEFNGDARGKPALAAAEVLAARVLCAVNSVKSIPERSNSVLIHLDTVPY</sequence>
<comment type="caution">
    <text evidence="1">The sequence shown here is derived from an EMBL/GenBank/DDBJ whole genome shotgun (WGS) entry which is preliminary data.</text>
</comment>
<keyword evidence="2" id="KW-1185">Reference proteome</keyword>
<proteinExistence type="predicted"/>
<organism evidence="1 2">
    <name type="scientific">Plakobranchus ocellatus</name>
    <dbReference type="NCBI Taxonomy" id="259542"/>
    <lineage>
        <taxon>Eukaryota</taxon>
        <taxon>Metazoa</taxon>
        <taxon>Spiralia</taxon>
        <taxon>Lophotrochozoa</taxon>
        <taxon>Mollusca</taxon>
        <taxon>Gastropoda</taxon>
        <taxon>Heterobranchia</taxon>
        <taxon>Euthyneura</taxon>
        <taxon>Panpulmonata</taxon>
        <taxon>Sacoglossa</taxon>
        <taxon>Placobranchoidea</taxon>
        <taxon>Plakobranchidae</taxon>
        <taxon>Plakobranchus</taxon>
    </lineage>
</organism>
<dbReference type="Proteomes" id="UP000735302">
    <property type="component" value="Unassembled WGS sequence"/>
</dbReference>
<dbReference type="AlphaFoldDB" id="A0AAV4CZ59"/>
<evidence type="ECO:0000313" key="2">
    <source>
        <dbReference type="Proteomes" id="UP000735302"/>
    </source>
</evidence>
<gene>
    <name evidence="1" type="ORF">PoB_006352600</name>
</gene>
<dbReference type="EMBL" id="BLXT01007159">
    <property type="protein sequence ID" value="GFO37021.1"/>
    <property type="molecule type" value="Genomic_DNA"/>
</dbReference>
<name>A0AAV4CZ59_9GAST</name>